<evidence type="ECO:0000256" key="1">
    <source>
        <dbReference type="ARBA" id="ARBA00004496"/>
    </source>
</evidence>
<keyword evidence="5" id="KW-1185">Reference proteome</keyword>
<dbReference type="Proteomes" id="UP000194236">
    <property type="component" value="Unassembled WGS sequence"/>
</dbReference>
<dbReference type="InterPro" id="IPR027417">
    <property type="entry name" value="P-loop_NTPase"/>
</dbReference>
<name>A0A1Y3AQG3_EURMA</name>
<comment type="caution">
    <text evidence="4">The sequence shown here is derived from an EMBL/GenBank/DDBJ whole genome shotgun (WGS) entry which is preliminary data.</text>
</comment>
<feature type="non-terminal residue" evidence="4">
    <location>
        <position position="372"/>
    </location>
</feature>
<dbReference type="GO" id="GO:0000146">
    <property type="term" value="F:microfilament motor activity"/>
    <property type="evidence" value="ECO:0007669"/>
    <property type="project" value="InterPro"/>
</dbReference>
<dbReference type="PANTHER" id="PTHR46184:SF5">
    <property type="entry name" value="UNCONVENTIONAL MYOSIN-IXA-LIKE"/>
    <property type="match status" value="1"/>
</dbReference>
<dbReference type="Pfam" id="PF00612">
    <property type="entry name" value="IQ"/>
    <property type="match status" value="3"/>
</dbReference>
<dbReference type="GO" id="GO:0005737">
    <property type="term" value="C:cytoplasm"/>
    <property type="evidence" value="ECO:0007669"/>
    <property type="project" value="UniProtKB-SubCell"/>
</dbReference>
<dbReference type="GO" id="GO:0005884">
    <property type="term" value="C:actin filament"/>
    <property type="evidence" value="ECO:0007669"/>
    <property type="project" value="TreeGrafter"/>
</dbReference>
<evidence type="ECO:0000256" key="2">
    <source>
        <dbReference type="ARBA" id="ARBA00022490"/>
    </source>
</evidence>
<organism evidence="4 5">
    <name type="scientific">Euroglyphus maynei</name>
    <name type="common">Mayne's house dust mite</name>
    <dbReference type="NCBI Taxonomy" id="6958"/>
    <lineage>
        <taxon>Eukaryota</taxon>
        <taxon>Metazoa</taxon>
        <taxon>Ecdysozoa</taxon>
        <taxon>Arthropoda</taxon>
        <taxon>Chelicerata</taxon>
        <taxon>Arachnida</taxon>
        <taxon>Acari</taxon>
        <taxon>Acariformes</taxon>
        <taxon>Sarcoptiformes</taxon>
        <taxon>Astigmata</taxon>
        <taxon>Psoroptidia</taxon>
        <taxon>Analgoidea</taxon>
        <taxon>Pyroglyphidae</taxon>
        <taxon>Pyroglyphinae</taxon>
        <taxon>Euroglyphus</taxon>
    </lineage>
</organism>
<dbReference type="SMART" id="SM00015">
    <property type="entry name" value="IQ"/>
    <property type="match status" value="3"/>
</dbReference>
<dbReference type="OrthoDB" id="6108017at2759"/>
<reference evidence="4 5" key="1">
    <citation type="submission" date="2017-03" db="EMBL/GenBank/DDBJ databases">
        <title>Genome Survey of Euroglyphus maynei.</title>
        <authorList>
            <person name="Arlian L.G."/>
            <person name="Morgan M.S."/>
            <person name="Rider S.D."/>
        </authorList>
    </citation>
    <scope>NUCLEOTIDE SEQUENCE [LARGE SCALE GENOMIC DNA]</scope>
    <source>
        <strain evidence="4">Arlian Lab</strain>
        <tissue evidence="4">Whole body</tissue>
    </source>
</reference>
<gene>
    <name evidence="4" type="ORF">BLA29_004040</name>
</gene>
<evidence type="ECO:0000313" key="5">
    <source>
        <dbReference type="Proteomes" id="UP000194236"/>
    </source>
</evidence>
<evidence type="ECO:0000256" key="3">
    <source>
        <dbReference type="SAM" id="MobiDB-lite"/>
    </source>
</evidence>
<dbReference type="SUPFAM" id="SSF52540">
    <property type="entry name" value="P-loop containing nucleoside triphosphate hydrolases"/>
    <property type="match status" value="1"/>
</dbReference>
<dbReference type="GO" id="GO:0035556">
    <property type="term" value="P:intracellular signal transduction"/>
    <property type="evidence" value="ECO:0007669"/>
    <property type="project" value="InterPro"/>
</dbReference>
<evidence type="ECO:0000313" key="4">
    <source>
        <dbReference type="EMBL" id="OTF70237.1"/>
    </source>
</evidence>
<dbReference type="GO" id="GO:0051015">
    <property type="term" value="F:actin filament binding"/>
    <property type="evidence" value="ECO:0007669"/>
    <property type="project" value="TreeGrafter"/>
</dbReference>
<dbReference type="InterPro" id="IPR046987">
    <property type="entry name" value="Myo9"/>
</dbReference>
<dbReference type="AlphaFoldDB" id="A0A1Y3AQG3"/>
<dbReference type="PROSITE" id="PS50096">
    <property type="entry name" value="IQ"/>
    <property type="match status" value="3"/>
</dbReference>
<sequence length="372" mass="41833">MLIHSFDINFVKLIHLFCGSVVRTWICRKRFNEMRNAAVIVQTFVRRFIAQKRLKRLKMIAQYENWAANAIQKHWRAYQTRKWFTNLRKSIVKFQACCRGHLFRKTNHMNEVIEECARAREKEQKQTEQESSIINNNNKMSNVSVLIRTTPPNSSSASSSATIKEGDGNLTSSTFTNVHHQNEIVIHNISSNMDANQDANLIIPVNVINRSTVTAKIGDGGDEEFSSSLIDVDDDLVDLDDDFENGDNQRVRLNRKRNIPIRKTSFKRKANNKSLSDEKLLMTTSTSPATTTTASSSSTSTLESSTTATNSNANITIANDHNFNQQQQHRQLTKLSSDSKVLGHAGSNSSFVSSGYLTNSDSASSIQKLRIG</sequence>
<keyword evidence="2" id="KW-0963">Cytoplasm</keyword>
<feature type="region of interest" description="Disordered" evidence="3">
    <location>
        <begin position="270"/>
        <end position="308"/>
    </location>
</feature>
<feature type="compositionally biased region" description="Low complexity" evidence="3">
    <location>
        <begin position="283"/>
        <end position="308"/>
    </location>
</feature>
<proteinExistence type="predicted"/>
<dbReference type="PANTHER" id="PTHR46184">
    <property type="entry name" value="UNCONVENTIONAL MYOSIN-IXB-LIKE PROTEIN"/>
    <property type="match status" value="1"/>
</dbReference>
<dbReference type="EMBL" id="MUJZ01066568">
    <property type="protein sequence ID" value="OTF70237.1"/>
    <property type="molecule type" value="Genomic_DNA"/>
</dbReference>
<dbReference type="Gene3D" id="1.20.5.190">
    <property type="match status" value="2"/>
</dbReference>
<protein>
    <submittedName>
        <fullName evidence="4">Uncharacterized protein</fullName>
    </submittedName>
</protein>
<dbReference type="InterPro" id="IPR000048">
    <property type="entry name" value="IQ_motif_EF-hand-BS"/>
</dbReference>
<dbReference type="GO" id="GO:0005096">
    <property type="term" value="F:GTPase activator activity"/>
    <property type="evidence" value="ECO:0007669"/>
    <property type="project" value="InterPro"/>
</dbReference>
<comment type="subcellular location">
    <subcellularLocation>
        <location evidence="1">Cytoplasm</location>
    </subcellularLocation>
</comment>
<accession>A0A1Y3AQG3</accession>